<evidence type="ECO:0000313" key="4">
    <source>
        <dbReference type="EMBL" id="AIY90918.1"/>
    </source>
</evidence>
<dbReference type="RefSeq" id="WP_318249198.1">
    <property type="nucleotide sequence ID" value="NZ_CP009552.1"/>
</dbReference>
<evidence type="ECO:0000259" key="3">
    <source>
        <dbReference type="PROSITE" id="PS50893"/>
    </source>
</evidence>
<dbReference type="KEGG" id="gac:GACE_1892"/>
<evidence type="ECO:0000256" key="1">
    <source>
        <dbReference type="ARBA" id="ARBA00022741"/>
    </source>
</evidence>
<protein>
    <submittedName>
        <fullName evidence="4">Iron-sulfur cluster assembly ATPase protein SufC</fullName>
    </submittedName>
</protein>
<organism evidence="4 5">
    <name type="scientific">Geoglobus acetivorans</name>
    <dbReference type="NCBI Taxonomy" id="565033"/>
    <lineage>
        <taxon>Archaea</taxon>
        <taxon>Methanobacteriati</taxon>
        <taxon>Methanobacteriota</taxon>
        <taxon>Archaeoglobi</taxon>
        <taxon>Archaeoglobales</taxon>
        <taxon>Archaeoglobaceae</taxon>
        <taxon>Geoglobus</taxon>
    </lineage>
</organism>
<name>A0A0A7GGH1_GEOAI</name>
<dbReference type="SMART" id="SM00382">
    <property type="entry name" value="AAA"/>
    <property type="match status" value="1"/>
</dbReference>
<dbReference type="CDD" id="cd03217">
    <property type="entry name" value="ABC_FeS_Assembly"/>
    <property type="match status" value="1"/>
</dbReference>
<dbReference type="GeneID" id="24798466"/>
<dbReference type="InterPro" id="IPR010230">
    <property type="entry name" value="FeS-cluster_ATPase_SufC"/>
</dbReference>
<dbReference type="Proteomes" id="UP000030624">
    <property type="component" value="Chromosome"/>
</dbReference>
<dbReference type="STRING" id="565033.GACE_1892"/>
<dbReference type="eggNOG" id="arCOG04236">
    <property type="taxonomic scope" value="Archaea"/>
</dbReference>
<dbReference type="GO" id="GO:0016887">
    <property type="term" value="F:ATP hydrolysis activity"/>
    <property type="evidence" value="ECO:0007669"/>
    <property type="project" value="InterPro"/>
</dbReference>
<dbReference type="SUPFAM" id="SSF52540">
    <property type="entry name" value="P-loop containing nucleoside triphosphate hydrolases"/>
    <property type="match status" value="1"/>
</dbReference>
<dbReference type="Gene3D" id="3.40.50.300">
    <property type="entry name" value="P-loop containing nucleotide triphosphate hydrolases"/>
    <property type="match status" value="1"/>
</dbReference>
<proteinExistence type="predicted"/>
<dbReference type="GO" id="GO:0005524">
    <property type="term" value="F:ATP binding"/>
    <property type="evidence" value="ECO:0007669"/>
    <property type="project" value="UniProtKB-KW"/>
</dbReference>
<dbReference type="InterPro" id="IPR027417">
    <property type="entry name" value="P-loop_NTPase"/>
</dbReference>
<accession>A0A0A7GGH1</accession>
<sequence length="259" mass="29331">MDKDMLRVVNLGVKVGERKVLTNINLYIKRGETLALFGPNGSGKSTLMNTLIGNPNYRVFDGRIVFKGRDITEKDTDYRANLGMGIAFQTPPAINGVKLIDVLKKIAEKRGIPEERIYEYAEYLNMSDFLDRDINRGFSGGEVKRSELLQLLVMDPDFIMLDEPDSGVDIENVALVGEAIRKLLQREVPKEERRKSGIIITHTGNILDYVDADYGVILYRGKLACIGNPYEILDDVRKYGYEGCVKKCLREFQNLNQTK</sequence>
<dbReference type="AlphaFoldDB" id="A0A0A7GGH1"/>
<dbReference type="InterPro" id="IPR003439">
    <property type="entry name" value="ABC_transporter-like_ATP-bd"/>
</dbReference>
<dbReference type="PANTHER" id="PTHR43204:SF1">
    <property type="entry name" value="ABC TRANSPORTER I FAMILY MEMBER 6, CHLOROPLASTIC"/>
    <property type="match status" value="1"/>
</dbReference>
<gene>
    <name evidence="4" type="ORF">GACE_1892</name>
</gene>
<reference evidence="4 5" key="1">
    <citation type="journal article" date="2015" name="Appl. Environ. Microbiol.">
        <title>The Geoglobus acetivorans genome: Fe(III) reduction, acetate utilization, autotrophic growth, and degradation of aromatic compounds in a hyperthermophilic archaeon.</title>
        <authorList>
            <person name="Mardanov A.V."/>
            <person name="Slododkina G.B."/>
            <person name="Slobodkin A.I."/>
            <person name="Beletsky A.V."/>
            <person name="Gavrilov S.N."/>
            <person name="Kublanov I.V."/>
            <person name="Bonch-Osmolovskaya E.A."/>
            <person name="Skryabin K.G."/>
            <person name="Ravin N.V."/>
        </authorList>
    </citation>
    <scope>NUCLEOTIDE SEQUENCE [LARGE SCALE GENOMIC DNA]</scope>
    <source>
        <strain evidence="4 5">SBH6</strain>
    </source>
</reference>
<keyword evidence="2" id="KW-0067">ATP-binding</keyword>
<dbReference type="EMBL" id="CP009552">
    <property type="protein sequence ID" value="AIY90918.1"/>
    <property type="molecule type" value="Genomic_DNA"/>
</dbReference>
<dbReference type="Pfam" id="PF00005">
    <property type="entry name" value="ABC_tran"/>
    <property type="match status" value="1"/>
</dbReference>
<evidence type="ECO:0000313" key="5">
    <source>
        <dbReference type="Proteomes" id="UP000030624"/>
    </source>
</evidence>
<keyword evidence="1" id="KW-0547">Nucleotide-binding</keyword>
<dbReference type="InterPro" id="IPR003593">
    <property type="entry name" value="AAA+_ATPase"/>
</dbReference>
<feature type="domain" description="ABC transporter" evidence="3">
    <location>
        <begin position="6"/>
        <end position="245"/>
    </location>
</feature>
<evidence type="ECO:0000256" key="2">
    <source>
        <dbReference type="ARBA" id="ARBA00022840"/>
    </source>
</evidence>
<dbReference type="PROSITE" id="PS50893">
    <property type="entry name" value="ABC_TRANSPORTER_2"/>
    <property type="match status" value="1"/>
</dbReference>
<dbReference type="PANTHER" id="PTHR43204">
    <property type="entry name" value="ABC TRANSPORTER I FAMILY MEMBER 6, CHLOROPLASTIC"/>
    <property type="match status" value="1"/>
</dbReference>
<dbReference type="HOGENOM" id="CLU_000604_48_1_2"/>